<evidence type="ECO:0000313" key="2">
    <source>
        <dbReference type="EMBL" id="MPC24083.1"/>
    </source>
</evidence>
<reference evidence="2 3" key="1">
    <citation type="submission" date="2019-05" db="EMBL/GenBank/DDBJ databases">
        <title>Another draft genome of Portunus trituberculatus and its Hox gene families provides insights of decapod evolution.</title>
        <authorList>
            <person name="Jeong J.-H."/>
            <person name="Song I."/>
            <person name="Kim S."/>
            <person name="Choi T."/>
            <person name="Kim D."/>
            <person name="Ryu S."/>
            <person name="Kim W."/>
        </authorList>
    </citation>
    <scope>NUCLEOTIDE SEQUENCE [LARGE SCALE GENOMIC DNA]</scope>
    <source>
        <tissue evidence="2">Muscle</tissue>
    </source>
</reference>
<name>A0A5B7DSU2_PORTR</name>
<evidence type="ECO:0000313" key="3">
    <source>
        <dbReference type="Proteomes" id="UP000324222"/>
    </source>
</evidence>
<feature type="compositionally biased region" description="Basic and acidic residues" evidence="1">
    <location>
        <begin position="42"/>
        <end position="59"/>
    </location>
</feature>
<sequence>MKKKEKKEKKEKEYCESQVEKVPLRINLGNAGRRRAVGGVDEGVRRRDTEGRRGRGRKSEEHLFLTLHSGLGFVSAANAFTRPRSALPSQTWVRPQPLQRAASITKIHT</sequence>
<evidence type="ECO:0000256" key="1">
    <source>
        <dbReference type="SAM" id="MobiDB-lite"/>
    </source>
</evidence>
<gene>
    <name evidence="2" type="ORF">E2C01_017154</name>
</gene>
<accession>A0A5B7DSU2</accession>
<protein>
    <submittedName>
        <fullName evidence="2">Uncharacterized protein</fullName>
    </submittedName>
</protein>
<comment type="caution">
    <text evidence="2">The sequence shown here is derived from an EMBL/GenBank/DDBJ whole genome shotgun (WGS) entry which is preliminary data.</text>
</comment>
<dbReference type="Proteomes" id="UP000324222">
    <property type="component" value="Unassembled WGS sequence"/>
</dbReference>
<feature type="region of interest" description="Disordered" evidence="1">
    <location>
        <begin position="37"/>
        <end position="59"/>
    </location>
</feature>
<feature type="region of interest" description="Disordered" evidence="1">
    <location>
        <begin position="86"/>
        <end position="109"/>
    </location>
</feature>
<proteinExistence type="predicted"/>
<dbReference type="EMBL" id="VSRR010001287">
    <property type="protein sequence ID" value="MPC24083.1"/>
    <property type="molecule type" value="Genomic_DNA"/>
</dbReference>
<keyword evidence="3" id="KW-1185">Reference proteome</keyword>
<dbReference type="AlphaFoldDB" id="A0A5B7DSU2"/>
<organism evidence="2 3">
    <name type="scientific">Portunus trituberculatus</name>
    <name type="common">Swimming crab</name>
    <name type="synonym">Neptunus trituberculatus</name>
    <dbReference type="NCBI Taxonomy" id="210409"/>
    <lineage>
        <taxon>Eukaryota</taxon>
        <taxon>Metazoa</taxon>
        <taxon>Ecdysozoa</taxon>
        <taxon>Arthropoda</taxon>
        <taxon>Crustacea</taxon>
        <taxon>Multicrustacea</taxon>
        <taxon>Malacostraca</taxon>
        <taxon>Eumalacostraca</taxon>
        <taxon>Eucarida</taxon>
        <taxon>Decapoda</taxon>
        <taxon>Pleocyemata</taxon>
        <taxon>Brachyura</taxon>
        <taxon>Eubrachyura</taxon>
        <taxon>Portunoidea</taxon>
        <taxon>Portunidae</taxon>
        <taxon>Portuninae</taxon>
        <taxon>Portunus</taxon>
    </lineage>
</organism>